<dbReference type="GO" id="GO:1904595">
    <property type="term" value="P:positive regulation of termination of RNA polymerase II transcription"/>
    <property type="evidence" value="ECO:0007669"/>
    <property type="project" value="EnsemblFungi"/>
</dbReference>
<sequence>MSKEKILPLAARSKKAMLRQPKQVAYFSRDLNYKTHPDRSNLSYYYLPDGDIDNSIDLSVGSKHFLLGDSVELSKLDPILLALKEIEKESGAKTKDRIITWRGIMRKLLTLPYDSEEDFVLDVVSFDGQLFIQFNVPYLKSKDVQKQGDTEFHKKLQFSGYKFEKMATLPKPWPECTRKEIDSRAKSKCNNIEQYGAIVRTGISRIKILIGGEVDCTADYYDENDPLSRYIELKTTRTINQYKDMIAFEKKLFRTWAQCFLLGIPKIIYGFRDDNCILRTVEEFSTNDIPLMVKNNPLNEQPKKENCYMSSINFYGAVVEWLNESVKDDQVWKLSYAKRNRQYLVLKEVTDENEKQQIVDSAIPAWFKEWRSELRNSEGNI</sequence>
<dbReference type="RefSeq" id="XP_002490393.1">
    <property type="nucleotide sequence ID" value="XM_002490348.1"/>
</dbReference>
<dbReference type="InterPro" id="IPR013961">
    <property type="entry name" value="RAI1"/>
</dbReference>
<comment type="function">
    <text evidence="7">Decapping enzyme for NAD-capped RNAs: specifically hydrolyzes the nicotinamide adenine dinucleotide (NAD) cap from a subset of RNAs by removing the entire NAD moiety from the 5'-end of an NAD-capped RNA.</text>
</comment>
<dbReference type="PDB" id="8YFE">
    <property type="method" value="EM"/>
    <property type="resolution" value="3.47 A"/>
    <property type="chains" value="B/D=1-381"/>
</dbReference>
<dbReference type="OrthoDB" id="5853397at2759"/>
<gene>
    <name evidence="9" type="ordered locus">PAS_chr1-4_0277</name>
</gene>
<dbReference type="GO" id="GO:0071035">
    <property type="term" value="P:nuclear polyadenylation-dependent rRNA catabolic process"/>
    <property type="evidence" value="ECO:0007669"/>
    <property type="project" value="EnsemblFungi"/>
</dbReference>
<dbReference type="EC" id="3.6.1.-" evidence="7"/>
<protein>
    <recommendedName>
        <fullName evidence="7">Decapping nuclease</fullName>
        <ecNumber evidence="7">3.6.1.-</ecNumber>
    </recommendedName>
</protein>
<keyword evidence="10" id="KW-1185">Reference proteome</keyword>
<proteinExistence type="evidence at protein level"/>
<dbReference type="Proteomes" id="UP000000314">
    <property type="component" value="Chromosome 1"/>
</dbReference>
<keyword evidence="7" id="KW-0539">Nucleus</keyword>
<dbReference type="SMR" id="C4QXY9"/>
<evidence type="ECO:0007829" key="11">
    <source>
        <dbReference type="PDB" id="8YF5"/>
    </source>
</evidence>
<evidence type="ECO:0000259" key="8">
    <source>
        <dbReference type="Pfam" id="PF08652"/>
    </source>
</evidence>
<comment type="catalytic activity">
    <reaction evidence="4">
        <text>a 5'-end (N(7)-methyl 5'-triphosphoguanosine)-ribonucleoside-ribonucleotide in mRNA + H2O = a (N(7)-methyl 5'-triphosphoguanosine)-nucleoside + a 5'-end phospho-ribonucleoside in mRNA + H(+)</text>
        <dbReference type="Rhea" id="RHEA:66928"/>
        <dbReference type="Rhea" id="RHEA-COMP:15692"/>
        <dbReference type="Rhea" id="RHEA-COMP:17313"/>
        <dbReference type="ChEBI" id="CHEBI:15377"/>
        <dbReference type="ChEBI" id="CHEBI:15378"/>
        <dbReference type="ChEBI" id="CHEBI:138282"/>
        <dbReference type="ChEBI" id="CHEBI:172876"/>
        <dbReference type="ChEBI" id="CHEBI:172877"/>
    </reaction>
    <physiologicalReaction direction="left-to-right" evidence="4">
        <dbReference type="Rhea" id="RHEA:66929"/>
    </physiologicalReaction>
</comment>
<keyword evidence="3 7" id="KW-0540">Nuclease</keyword>
<comment type="catalytic activity">
    <reaction evidence="6">
        <text>a 5'-end NAD(+)-phospho-ribonucleoside in mRNA + H2O = a 5'-end phospho-ribonucleoside in mRNA + NAD(+) + H(+)</text>
        <dbReference type="Rhea" id="RHEA:60880"/>
        <dbReference type="Rhea" id="RHEA-COMP:15692"/>
        <dbReference type="Rhea" id="RHEA-COMP:15698"/>
        <dbReference type="ChEBI" id="CHEBI:15377"/>
        <dbReference type="ChEBI" id="CHEBI:15378"/>
        <dbReference type="ChEBI" id="CHEBI:57540"/>
        <dbReference type="ChEBI" id="CHEBI:138282"/>
        <dbReference type="ChEBI" id="CHEBI:144029"/>
    </reaction>
    <physiologicalReaction direction="left-to-right" evidence="6">
        <dbReference type="Rhea" id="RHEA:60881"/>
    </physiologicalReaction>
</comment>
<dbReference type="Pfam" id="PF08652">
    <property type="entry name" value="RAI1"/>
    <property type="match status" value="1"/>
</dbReference>
<dbReference type="InParanoid" id="C4QXY9"/>
<dbReference type="GO" id="GO:0046872">
    <property type="term" value="F:metal ion binding"/>
    <property type="evidence" value="ECO:0007669"/>
    <property type="project" value="UniProtKB-KW"/>
</dbReference>
<evidence type="ECO:0000313" key="9">
    <source>
        <dbReference type="EMBL" id="CAY68112.1"/>
    </source>
</evidence>
<dbReference type="OMA" id="VVTWRGH"/>
<organism evidence="9 10">
    <name type="scientific">Komagataella phaffii (strain GS115 / ATCC 20864)</name>
    <name type="common">Yeast</name>
    <name type="synonym">Pichia pastoris</name>
    <dbReference type="NCBI Taxonomy" id="644223"/>
    <lineage>
        <taxon>Eukaryota</taxon>
        <taxon>Fungi</taxon>
        <taxon>Dikarya</taxon>
        <taxon>Ascomycota</taxon>
        <taxon>Saccharomycotina</taxon>
        <taxon>Pichiomycetes</taxon>
        <taxon>Pichiales</taxon>
        <taxon>Pichiaceae</taxon>
        <taxon>Komagataella</taxon>
    </lineage>
</organism>
<keyword evidence="7" id="KW-0547">Nucleotide-binding</keyword>
<dbReference type="PANTHER" id="PTHR12395">
    <property type="entry name" value="DOM-3 RELATED"/>
    <property type="match status" value="1"/>
</dbReference>
<dbReference type="PDB" id="8YF5">
    <property type="method" value="EM"/>
    <property type="resolution" value="3.78 A"/>
    <property type="chains" value="B/D=1-381"/>
</dbReference>
<dbReference type="InterPro" id="IPR039039">
    <property type="entry name" value="RAI1-like_fam"/>
</dbReference>
<comment type="similarity">
    <text evidence="2 7">Belongs to the DXO/Dom3Z family.</text>
</comment>
<dbReference type="PDB" id="8YFQ">
    <property type="method" value="EM"/>
    <property type="resolution" value="3.30 A"/>
    <property type="chains" value="S=1-381"/>
</dbReference>
<keyword evidence="7" id="KW-0479">Metal-binding</keyword>
<dbReference type="GO" id="GO:0030234">
    <property type="term" value="F:enzyme regulator activity"/>
    <property type="evidence" value="ECO:0007669"/>
    <property type="project" value="EnsemblFungi"/>
</dbReference>
<keyword evidence="11 12" id="KW-0002">3D-structure</keyword>
<dbReference type="GO" id="GO:0110155">
    <property type="term" value="P:NAD-cap decapping"/>
    <property type="evidence" value="ECO:0007669"/>
    <property type="project" value="EnsemblFungi"/>
</dbReference>
<dbReference type="STRING" id="644223.C4QXY9"/>
<feature type="domain" description="RAI1-like" evidence="8">
    <location>
        <begin position="19"/>
        <end position="367"/>
    </location>
</feature>
<evidence type="ECO:0000256" key="7">
    <source>
        <dbReference type="RuleBase" id="RU367113"/>
    </source>
</evidence>
<dbReference type="GO" id="GO:0110103">
    <property type="term" value="C:RNA polymerase II termination complex"/>
    <property type="evidence" value="ECO:0007669"/>
    <property type="project" value="EnsemblFungi"/>
</dbReference>
<comment type="catalytic activity">
    <reaction evidence="5">
        <text>a 5'-end triphospho-ribonucleoside in mRNA + H2O = a 5'-end phospho-ribonucleoside in mRNA + diphosphate + H(+)</text>
        <dbReference type="Rhea" id="RHEA:78683"/>
        <dbReference type="Rhea" id="RHEA-COMP:15692"/>
        <dbReference type="Rhea" id="RHEA-COMP:17164"/>
        <dbReference type="ChEBI" id="CHEBI:15377"/>
        <dbReference type="ChEBI" id="CHEBI:15378"/>
        <dbReference type="ChEBI" id="CHEBI:33019"/>
        <dbReference type="ChEBI" id="CHEBI:138282"/>
        <dbReference type="ChEBI" id="CHEBI:167618"/>
    </reaction>
    <physiologicalReaction direction="left-to-right" evidence="5">
        <dbReference type="Rhea" id="RHEA:78684"/>
    </physiologicalReaction>
</comment>
<evidence type="ECO:0007829" key="12">
    <source>
        <dbReference type="PDB" id="8YFE"/>
    </source>
</evidence>
<keyword evidence="7" id="KW-0694">RNA-binding</keyword>
<dbReference type="GeneID" id="8196948"/>
<evidence type="ECO:0000256" key="2">
    <source>
        <dbReference type="ARBA" id="ARBA00006562"/>
    </source>
</evidence>
<dbReference type="AlphaFoldDB" id="C4QXY9"/>
<reference evidence="11 12" key="2">
    <citation type="journal article" date="2024" name="Nat. Commun.">
        <title>Structural basis of eukaryotic transcription termination by the Rat1 exonuclease complex.</title>
        <authorList>
            <person name="Yanagisawa T."/>
            <person name="Murayama Y."/>
            <person name="Ehara H."/>
            <person name="Goto M."/>
            <person name="Aoki M."/>
            <person name="Sekine S.I."/>
        </authorList>
    </citation>
    <scope>STRUCTURE BY ELECTRON MICROSCOPY (3.30 ANGSTROMS)</scope>
</reference>
<dbReference type="eggNOG" id="KOG1982">
    <property type="taxonomic scope" value="Eukaryota"/>
</dbReference>
<comment type="cofactor">
    <cofactor evidence="1 7">
        <name>a divalent metal cation</name>
        <dbReference type="ChEBI" id="CHEBI:60240"/>
    </cofactor>
</comment>
<evidence type="ECO:0000313" key="10">
    <source>
        <dbReference type="Proteomes" id="UP000000314"/>
    </source>
</evidence>
<dbReference type="EMBL" id="FN392319">
    <property type="protein sequence ID" value="CAY68112.1"/>
    <property type="molecule type" value="Genomic_DNA"/>
</dbReference>
<dbReference type="GO" id="GO:0034353">
    <property type="term" value="F:mRNA 5'-diphosphatase activity"/>
    <property type="evidence" value="ECO:0007669"/>
    <property type="project" value="EnsemblFungi"/>
</dbReference>
<dbReference type="FunCoup" id="C4QXY9">
    <property type="interactions" value="638"/>
</dbReference>
<evidence type="ECO:0000256" key="5">
    <source>
        <dbReference type="ARBA" id="ARBA00044692"/>
    </source>
</evidence>
<dbReference type="GO" id="GO:0030846">
    <property type="term" value="P:termination of RNA polymerase II transcription, poly(A)-coupled"/>
    <property type="evidence" value="ECO:0007669"/>
    <property type="project" value="EnsemblFungi"/>
</dbReference>
<dbReference type="GO" id="GO:1990174">
    <property type="term" value="F:phosphodiesterase decapping endonuclease activity"/>
    <property type="evidence" value="ECO:0007669"/>
    <property type="project" value="EnsemblFungi"/>
</dbReference>
<evidence type="ECO:0000256" key="3">
    <source>
        <dbReference type="ARBA" id="ARBA00022722"/>
    </source>
</evidence>
<keyword evidence="7" id="KW-0378">Hydrolase</keyword>
<dbReference type="GO" id="GO:0090730">
    <property type="term" value="C:Las1 complex"/>
    <property type="evidence" value="ECO:0007669"/>
    <property type="project" value="EnsemblFungi"/>
</dbReference>
<dbReference type="GO" id="GO:0031087">
    <property type="term" value="P:deadenylation-independent decapping of nuclear-transcribed mRNA"/>
    <property type="evidence" value="ECO:0007669"/>
    <property type="project" value="EnsemblFungi"/>
</dbReference>
<evidence type="ECO:0000256" key="6">
    <source>
        <dbReference type="ARBA" id="ARBA00048124"/>
    </source>
</evidence>
<dbReference type="HOGENOM" id="CLU_024877_4_1_1"/>
<dbReference type="GO" id="GO:0000448">
    <property type="term" value="P:cleavage in ITS2 between 5.8S rRNA and LSU-rRNA of tricistronic rRNA transcript (SSU-rRNA, 5.8S rRNA, LSU-rRNA)"/>
    <property type="evidence" value="ECO:0007669"/>
    <property type="project" value="EnsemblFungi"/>
</dbReference>
<dbReference type="GO" id="GO:0000166">
    <property type="term" value="F:nucleotide binding"/>
    <property type="evidence" value="ECO:0007669"/>
    <property type="project" value="UniProtKB-KW"/>
</dbReference>
<dbReference type="PANTHER" id="PTHR12395:SF9">
    <property type="entry name" value="DECAPPING AND EXORIBONUCLEASE PROTEIN"/>
    <property type="match status" value="1"/>
</dbReference>
<evidence type="ECO:0000256" key="1">
    <source>
        <dbReference type="ARBA" id="ARBA00001968"/>
    </source>
</evidence>
<reference evidence="9 10" key="1">
    <citation type="journal article" date="2009" name="Nat. Biotechnol.">
        <title>Genome sequence of the recombinant protein production host Pichia pastoris.</title>
        <authorList>
            <person name="De Schutter K."/>
            <person name="Lin Y.C."/>
            <person name="Tiels P."/>
            <person name="Van Hecke A."/>
            <person name="Glinka S."/>
            <person name="Weber-Lehmann J."/>
            <person name="Rouze P."/>
            <person name="Van de Peer Y."/>
            <person name="Callewaert N."/>
        </authorList>
    </citation>
    <scope>NUCLEOTIDE SEQUENCE [LARGE SCALE GENOMIC DNA]</scope>
    <source>
        <strain evidence="10">GS115 / ATCC 20864</strain>
    </source>
</reference>
<comment type="subcellular location">
    <subcellularLocation>
        <location evidence="7">Nucleus</location>
    </subcellularLocation>
</comment>
<evidence type="ECO:0000256" key="4">
    <source>
        <dbReference type="ARBA" id="ARBA00044676"/>
    </source>
</evidence>
<accession>C4QXY9</accession>
<dbReference type="PDB" id="8YFR">
    <property type="method" value="EM"/>
    <property type="resolution" value="3.40 A"/>
    <property type="chains" value="S=1-381"/>
</dbReference>
<name>C4QXY9_KOMPG</name>
<dbReference type="KEGG" id="ppa:PAS_chr1-4_0277"/>
<dbReference type="GO" id="GO:0003723">
    <property type="term" value="F:RNA binding"/>
    <property type="evidence" value="ECO:0007669"/>
    <property type="project" value="UniProtKB-KW"/>
</dbReference>